<dbReference type="RefSeq" id="WP_139228894.1">
    <property type="nucleotide sequence ID" value="NZ_FOND01000011.1"/>
</dbReference>
<dbReference type="STRING" id="1798228.SAMN05216574_111134"/>
<evidence type="ECO:0000313" key="2">
    <source>
        <dbReference type="EMBL" id="SFF32234.1"/>
    </source>
</evidence>
<accession>A0A1I2HQ56</accession>
<organism evidence="2 3">
    <name type="scientific">Blastococcus tunisiensis</name>
    <dbReference type="NCBI Taxonomy" id="1798228"/>
    <lineage>
        <taxon>Bacteria</taxon>
        <taxon>Bacillati</taxon>
        <taxon>Actinomycetota</taxon>
        <taxon>Actinomycetes</taxon>
        <taxon>Geodermatophilales</taxon>
        <taxon>Geodermatophilaceae</taxon>
        <taxon>Blastococcus</taxon>
    </lineage>
</organism>
<dbReference type="EMBL" id="FOND01000011">
    <property type="protein sequence ID" value="SFF32234.1"/>
    <property type="molecule type" value="Genomic_DNA"/>
</dbReference>
<dbReference type="OrthoDB" id="5147046at2"/>
<evidence type="ECO:0000256" key="1">
    <source>
        <dbReference type="SAM" id="MobiDB-lite"/>
    </source>
</evidence>
<dbReference type="Proteomes" id="UP000198589">
    <property type="component" value="Unassembled WGS sequence"/>
</dbReference>
<reference evidence="3" key="1">
    <citation type="submission" date="2016-10" db="EMBL/GenBank/DDBJ databases">
        <authorList>
            <person name="Varghese N."/>
            <person name="Submissions S."/>
        </authorList>
    </citation>
    <scope>NUCLEOTIDE SEQUENCE [LARGE SCALE GENOMIC DNA]</scope>
    <source>
        <strain evidence="3">DSM 46838</strain>
    </source>
</reference>
<sequence>MTPRGVGAGKPGPAGPGRRSPWRDPAGDSGTGWIAGGVAVMAAAVALGACAGGAPTVCPAIGWTNAVIVELADDWPPVEGGSLTVDCAPMCGWAVVEDAPLAEQDHLAVPLEGPTAVVQLDMSAPDAVSIRVLGPDKTELADVDTDLDWRRVGGSEQCGGPMEATVVVPAP</sequence>
<dbReference type="AlphaFoldDB" id="A0A1I2HQ56"/>
<gene>
    <name evidence="2" type="ORF">SAMN05216574_111134</name>
</gene>
<feature type="region of interest" description="Disordered" evidence="1">
    <location>
        <begin position="1"/>
        <end position="29"/>
    </location>
</feature>
<name>A0A1I2HQ56_9ACTN</name>
<keyword evidence="3" id="KW-1185">Reference proteome</keyword>
<feature type="compositionally biased region" description="Gly residues" evidence="1">
    <location>
        <begin position="1"/>
        <end position="12"/>
    </location>
</feature>
<proteinExistence type="predicted"/>
<evidence type="ECO:0000313" key="3">
    <source>
        <dbReference type="Proteomes" id="UP000198589"/>
    </source>
</evidence>
<protein>
    <submittedName>
        <fullName evidence="2">Uncharacterized protein</fullName>
    </submittedName>
</protein>